<accession>A0A8D8W2E4</accession>
<evidence type="ECO:0000313" key="2">
    <source>
        <dbReference type="EMBL" id="CAG6644552.1"/>
    </source>
</evidence>
<evidence type="ECO:0000256" key="1">
    <source>
        <dbReference type="SAM" id="MobiDB-lite"/>
    </source>
</evidence>
<protein>
    <submittedName>
        <fullName evidence="2">Uncharacterized protein</fullName>
    </submittedName>
</protein>
<dbReference type="EMBL" id="HBUF01648295">
    <property type="protein sequence ID" value="CAG6786445.1"/>
    <property type="molecule type" value="Transcribed_RNA"/>
</dbReference>
<proteinExistence type="predicted"/>
<feature type="compositionally biased region" description="Basic residues" evidence="1">
    <location>
        <begin position="221"/>
        <end position="232"/>
    </location>
</feature>
<sequence length="314" mass="35572">MALLDDLISKKKDSLQILDLSKSIVNSKEELRRLLEKVPEFKIKPEKVRPEDIKIKDKNFRFKSTKKEIHKSRKEDYPFVDPCPFEMKSIRLEDLSGVSIQWRMLTSLRPKVKYDEDYFSRLVDIAKSARQTREFEKRSKPDSDYIKKSKNRAGILETRIISCLECGEEFCDGECSNFLYECHQRLSQSGPAEEATGQGGDQEQSKKKKKKARKLLLGPSRSRKKSKSKSKKQKDSSDDDDDVDDEKKAAEKPKTKSKRKKKKGGGNIAKSGQTSSGGKKMKSKKTSKPKGGIKVGAKGGKKSKSKTIGTSVKK</sequence>
<feature type="region of interest" description="Disordered" evidence="1">
    <location>
        <begin position="190"/>
        <end position="314"/>
    </location>
</feature>
<feature type="compositionally biased region" description="Basic residues" evidence="1">
    <location>
        <begin position="255"/>
        <end position="264"/>
    </location>
</feature>
<organism evidence="2">
    <name type="scientific">Cacopsylla melanoneura</name>
    <dbReference type="NCBI Taxonomy" id="428564"/>
    <lineage>
        <taxon>Eukaryota</taxon>
        <taxon>Metazoa</taxon>
        <taxon>Ecdysozoa</taxon>
        <taxon>Arthropoda</taxon>
        <taxon>Hexapoda</taxon>
        <taxon>Insecta</taxon>
        <taxon>Pterygota</taxon>
        <taxon>Neoptera</taxon>
        <taxon>Paraneoptera</taxon>
        <taxon>Hemiptera</taxon>
        <taxon>Sternorrhyncha</taxon>
        <taxon>Psylloidea</taxon>
        <taxon>Psyllidae</taxon>
        <taxon>Psyllinae</taxon>
        <taxon>Cacopsylla</taxon>
    </lineage>
</organism>
<dbReference type="AlphaFoldDB" id="A0A8D8W2E4"/>
<dbReference type="EMBL" id="HBUF01132597">
    <property type="protein sequence ID" value="CAG6644552.1"/>
    <property type="molecule type" value="Transcribed_RNA"/>
</dbReference>
<reference evidence="2" key="1">
    <citation type="submission" date="2021-05" db="EMBL/GenBank/DDBJ databases">
        <authorList>
            <person name="Alioto T."/>
            <person name="Alioto T."/>
            <person name="Gomez Garrido J."/>
        </authorList>
    </citation>
    <scope>NUCLEOTIDE SEQUENCE</scope>
</reference>
<feature type="compositionally biased region" description="Basic and acidic residues" evidence="1">
    <location>
        <begin position="245"/>
        <end position="254"/>
    </location>
</feature>
<name>A0A8D8W2E4_9HEMI</name>
<feature type="compositionally biased region" description="Basic residues" evidence="1">
    <location>
        <begin position="279"/>
        <end position="288"/>
    </location>
</feature>